<evidence type="ECO:0000313" key="4">
    <source>
        <dbReference type="RefSeq" id="XP_033575216.1"/>
    </source>
</evidence>
<reference evidence="4" key="3">
    <citation type="submission" date="2025-04" db="UniProtKB">
        <authorList>
            <consortium name="RefSeq"/>
        </authorList>
    </citation>
    <scope>IDENTIFICATION</scope>
    <source>
        <strain evidence="4">CBS 304.34</strain>
    </source>
</reference>
<evidence type="ECO:0000256" key="1">
    <source>
        <dbReference type="SAM" id="MobiDB-lite"/>
    </source>
</evidence>
<proteinExistence type="predicted"/>
<evidence type="ECO:0000313" key="2">
    <source>
        <dbReference type="EMBL" id="KAF2808252.1"/>
    </source>
</evidence>
<feature type="compositionally biased region" description="Polar residues" evidence="1">
    <location>
        <begin position="46"/>
        <end position="61"/>
    </location>
</feature>
<organism evidence="2">
    <name type="scientific">Mytilinidion resinicola</name>
    <dbReference type="NCBI Taxonomy" id="574789"/>
    <lineage>
        <taxon>Eukaryota</taxon>
        <taxon>Fungi</taxon>
        <taxon>Dikarya</taxon>
        <taxon>Ascomycota</taxon>
        <taxon>Pezizomycotina</taxon>
        <taxon>Dothideomycetes</taxon>
        <taxon>Pleosporomycetidae</taxon>
        <taxon>Mytilinidiales</taxon>
        <taxon>Mytilinidiaceae</taxon>
        <taxon>Mytilinidion</taxon>
    </lineage>
</organism>
<dbReference type="GeneID" id="54464562"/>
<evidence type="ECO:0000313" key="3">
    <source>
        <dbReference type="Proteomes" id="UP000504636"/>
    </source>
</evidence>
<dbReference type="EMBL" id="MU003703">
    <property type="protein sequence ID" value="KAF2808252.1"/>
    <property type="molecule type" value="Genomic_DNA"/>
</dbReference>
<keyword evidence="3" id="KW-1185">Reference proteome</keyword>
<sequence length="409" mass="43976">MTQSRRLQSDDSREAVQAPCEGKVDDAVPRRLQQVDAELGLETPESDTQGASKHSTFGPTESRQHSTEAGEGATFNDVVERWLLTGKRGFKRPRGIPVASVRAGRPPLAWCKRAPVVRGEQRGTARDSESSLELLHAEPRTTGEPMLADVEALGDEPSGAAVAQPALASAEAINGFVNVLGRQQSGGGGHVQSLHREAVCRPVRLVRFRLRMSVEKDCSRLRLLGVQNCSSSANPDPSPLRQIGLSNSLSSTLLCLEATRIFRRRLLRTSLRRKAVLCSHSLTSIACQTASDQSAGDDGDIFHSGYIVGDKASVVGWRRSDSGRLKGASPGPAPISAGYPMAAGVTVRLGLCDGSRSQRDSSRDLRAVKFMHHRPRPPSFPHPARAPGAVGVRECSHEPKAHHAAILET</sequence>
<gene>
    <name evidence="2 4" type="ORF">BDZ99DRAFT_499614</name>
</gene>
<reference evidence="4" key="2">
    <citation type="submission" date="2020-04" db="EMBL/GenBank/DDBJ databases">
        <authorList>
            <consortium name="NCBI Genome Project"/>
        </authorList>
    </citation>
    <scope>NUCLEOTIDE SEQUENCE</scope>
    <source>
        <strain evidence="4">CBS 304.34</strain>
    </source>
</reference>
<protein>
    <submittedName>
        <fullName evidence="2 4">Uncharacterized protein</fullName>
    </submittedName>
</protein>
<dbReference type="AlphaFoldDB" id="A0A6A6YHF9"/>
<dbReference type="RefSeq" id="XP_033575216.1">
    <property type="nucleotide sequence ID" value="XM_033723669.1"/>
</dbReference>
<reference evidence="2 4" key="1">
    <citation type="journal article" date="2020" name="Stud. Mycol.">
        <title>101 Dothideomycetes genomes: a test case for predicting lifestyles and emergence of pathogens.</title>
        <authorList>
            <person name="Haridas S."/>
            <person name="Albert R."/>
            <person name="Binder M."/>
            <person name="Bloem J."/>
            <person name="Labutti K."/>
            <person name="Salamov A."/>
            <person name="Andreopoulos B."/>
            <person name="Baker S."/>
            <person name="Barry K."/>
            <person name="Bills G."/>
            <person name="Bluhm B."/>
            <person name="Cannon C."/>
            <person name="Castanera R."/>
            <person name="Culley D."/>
            <person name="Daum C."/>
            <person name="Ezra D."/>
            <person name="Gonzalez J."/>
            <person name="Henrissat B."/>
            <person name="Kuo A."/>
            <person name="Liang C."/>
            <person name="Lipzen A."/>
            <person name="Lutzoni F."/>
            <person name="Magnuson J."/>
            <person name="Mondo S."/>
            <person name="Nolan M."/>
            <person name="Ohm R."/>
            <person name="Pangilinan J."/>
            <person name="Park H.-J."/>
            <person name="Ramirez L."/>
            <person name="Alfaro M."/>
            <person name="Sun H."/>
            <person name="Tritt A."/>
            <person name="Yoshinaga Y."/>
            <person name="Zwiers L.-H."/>
            <person name="Turgeon B."/>
            <person name="Goodwin S."/>
            <person name="Spatafora J."/>
            <person name="Crous P."/>
            <person name="Grigoriev I."/>
        </authorList>
    </citation>
    <scope>NUCLEOTIDE SEQUENCE</scope>
    <source>
        <strain evidence="2 4">CBS 304.34</strain>
    </source>
</reference>
<feature type="region of interest" description="Disordered" evidence="1">
    <location>
        <begin position="1"/>
        <end position="72"/>
    </location>
</feature>
<name>A0A6A6YHF9_9PEZI</name>
<feature type="non-terminal residue" evidence="2">
    <location>
        <position position="409"/>
    </location>
</feature>
<dbReference type="Proteomes" id="UP000504636">
    <property type="component" value="Unplaced"/>
</dbReference>
<accession>A0A6A6YHF9</accession>